<dbReference type="Pfam" id="PF01070">
    <property type="entry name" value="FMN_dh"/>
    <property type="match status" value="1"/>
</dbReference>
<dbReference type="EMBL" id="VKAC01000012">
    <property type="protein sequence ID" value="TXR52748.1"/>
    <property type="molecule type" value="Genomic_DNA"/>
</dbReference>
<dbReference type="InterPro" id="IPR012133">
    <property type="entry name" value="Alpha-hydoxy_acid_DH_FMN"/>
</dbReference>
<comment type="cofactor">
    <cofactor evidence="1">
        <name>FMN</name>
        <dbReference type="ChEBI" id="CHEBI:58210"/>
    </cofactor>
</comment>
<dbReference type="Gene3D" id="3.20.20.70">
    <property type="entry name" value="Aldolase class I"/>
    <property type="match status" value="1"/>
</dbReference>
<dbReference type="PANTHER" id="PTHR10578">
    <property type="entry name" value="S -2-HYDROXY-ACID OXIDASE-RELATED"/>
    <property type="match status" value="1"/>
</dbReference>
<accession>A0A5C8Z6C2</accession>
<feature type="binding site" evidence="7">
    <location>
        <position position="252"/>
    </location>
    <ligand>
        <name>FMN</name>
        <dbReference type="ChEBI" id="CHEBI:58210"/>
    </ligand>
</feature>
<dbReference type="OrthoDB" id="9770452at2"/>
<evidence type="ECO:0000256" key="4">
    <source>
        <dbReference type="ARBA" id="ARBA00023002"/>
    </source>
</evidence>
<feature type="binding site" evidence="7">
    <location>
        <begin position="288"/>
        <end position="292"/>
    </location>
    <ligand>
        <name>FMN</name>
        <dbReference type="ChEBI" id="CHEBI:58210"/>
    </ligand>
</feature>
<dbReference type="InterPro" id="IPR013785">
    <property type="entry name" value="Aldolase_TIM"/>
</dbReference>
<feature type="binding site" evidence="7">
    <location>
        <position position="230"/>
    </location>
    <ligand>
        <name>FMN</name>
        <dbReference type="ChEBI" id="CHEBI:58210"/>
    </ligand>
</feature>
<reference evidence="9 10" key="1">
    <citation type="submission" date="2019-07" db="EMBL/GenBank/DDBJ databases">
        <title>Quadrisphaera sp. strain DD2A genome sequencing and assembly.</title>
        <authorList>
            <person name="Kim I."/>
        </authorList>
    </citation>
    <scope>NUCLEOTIDE SEQUENCE [LARGE SCALE GENOMIC DNA]</scope>
    <source>
        <strain evidence="9 10">DD2A</strain>
    </source>
</reference>
<dbReference type="PANTHER" id="PTHR10578:SF107">
    <property type="entry name" value="2-HYDROXYACID OXIDASE 1"/>
    <property type="match status" value="1"/>
</dbReference>
<feature type="binding site" evidence="7">
    <location>
        <position position="133"/>
    </location>
    <ligand>
        <name>glyoxylate</name>
        <dbReference type="ChEBI" id="CHEBI:36655"/>
    </ligand>
</feature>
<evidence type="ECO:0000256" key="2">
    <source>
        <dbReference type="ARBA" id="ARBA00022630"/>
    </source>
</evidence>
<evidence type="ECO:0000256" key="6">
    <source>
        <dbReference type="PIRSR" id="PIRSR000138-1"/>
    </source>
</evidence>
<dbReference type="AlphaFoldDB" id="A0A5C8Z6C2"/>
<dbReference type="PIRSF" id="PIRSF000138">
    <property type="entry name" value="Al-hdrx_acd_dh"/>
    <property type="match status" value="1"/>
</dbReference>
<dbReference type="SUPFAM" id="SSF51395">
    <property type="entry name" value="FMN-linked oxidoreductases"/>
    <property type="match status" value="1"/>
</dbReference>
<keyword evidence="10" id="KW-1185">Reference proteome</keyword>
<feature type="binding site" evidence="7">
    <location>
        <position position="257"/>
    </location>
    <ligand>
        <name>glyoxylate</name>
        <dbReference type="ChEBI" id="CHEBI:36655"/>
    </ligand>
</feature>
<evidence type="ECO:0000256" key="5">
    <source>
        <dbReference type="ARBA" id="ARBA00024042"/>
    </source>
</evidence>
<feature type="binding site" evidence="7">
    <location>
        <begin position="82"/>
        <end position="84"/>
    </location>
    <ligand>
        <name>FMN</name>
        <dbReference type="ChEBI" id="CHEBI:58210"/>
    </ligand>
</feature>
<dbReference type="Proteomes" id="UP000321234">
    <property type="component" value="Unassembled WGS sequence"/>
</dbReference>
<feature type="binding site" evidence="7">
    <location>
        <position position="131"/>
    </location>
    <ligand>
        <name>FMN</name>
        <dbReference type="ChEBI" id="CHEBI:58210"/>
    </ligand>
</feature>
<feature type="active site" description="Proton acceptor" evidence="6">
    <location>
        <position position="254"/>
    </location>
</feature>
<keyword evidence="2 7" id="KW-0285">Flavoprotein</keyword>
<evidence type="ECO:0000259" key="8">
    <source>
        <dbReference type="PROSITE" id="PS51349"/>
    </source>
</evidence>
<comment type="similarity">
    <text evidence="5">Belongs to the FMN-dependent alpha-hydroxy acid dehydrogenase family.</text>
</comment>
<dbReference type="GO" id="GO:0016491">
    <property type="term" value="F:oxidoreductase activity"/>
    <property type="evidence" value="ECO:0007669"/>
    <property type="project" value="UniProtKB-KW"/>
</dbReference>
<dbReference type="RefSeq" id="WP_147927870.1">
    <property type="nucleotide sequence ID" value="NZ_VKAC01000012.1"/>
</dbReference>
<organism evidence="9 10">
    <name type="scientific">Quadrisphaera setariae</name>
    <dbReference type="NCBI Taxonomy" id="2593304"/>
    <lineage>
        <taxon>Bacteria</taxon>
        <taxon>Bacillati</taxon>
        <taxon>Actinomycetota</taxon>
        <taxon>Actinomycetes</taxon>
        <taxon>Kineosporiales</taxon>
        <taxon>Kineosporiaceae</taxon>
        <taxon>Quadrisphaera</taxon>
    </lineage>
</organism>
<gene>
    <name evidence="9" type="ORF">FMM08_18555</name>
</gene>
<evidence type="ECO:0000313" key="9">
    <source>
        <dbReference type="EMBL" id="TXR52748.1"/>
    </source>
</evidence>
<keyword evidence="4" id="KW-0560">Oxidoreductase</keyword>
<evidence type="ECO:0000256" key="7">
    <source>
        <dbReference type="PIRSR" id="PIRSR000138-2"/>
    </source>
</evidence>
<dbReference type="InterPro" id="IPR037396">
    <property type="entry name" value="FMN_HAD"/>
</dbReference>
<feature type="binding site" evidence="7">
    <location>
        <position position="111"/>
    </location>
    <ligand>
        <name>FMN</name>
        <dbReference type="ChEBI" id="CHEBI:58210"/>
    </ligand>
</feature>
<feature type="binding site" evidence="7">
    <location>
        <position position="159"/>
    </location>
    <ligand>
        <name>FMN</name>
        <dbReference type="ChEBI" id="CHEBI:58210"/>
    </ligand>
</feature>
<evidence type="ECO:0000256" key="1">
    <source>
        <dbReference type="ARBA" id="ARBA00001917"/>
    </source>
</evidence>
<feature type="binding site" evidence="7">
    <location>
        <begin position="311"/>
        <end position="312"/>
    </location>
    <ligand>
        <name>FMN</name>
        <dbReference type="ChEBI" id="CHEBI:58210"/>
    </ligand>
</feature>
<proteinExistence type="inferred from homology"/>
<sequence length="349" mass="35269">MTTTTALFDRLEAEARAELPAHVAGYVAATAGAGQCHAEGLRDWAAARLVPRVLQGVSRTDAELAATTVLGTPLRTPVLVAPMAQQVAAHPRGEAETARAVAAAGSLLGVSTNTAVPFDEVAVAGAPWWYQVYVLRDRSLTAALVERAAAAGATALVLTVDTTALTPSAPGGQSIEPTEWPAGPGRERLTALTQADLADREAGAATPALDVGLETIGWLAERTGLPVVVKGVLHPDDARACAQAGAAGVVVSTHGGRRLGESVTSAAALPGVVAAVRSVDAGVEVYADSGVRSGAAVAWALAQGARAVFVGRPVWWGLAARGADGVAAVLEALTADVVTALRQCGDVRA</sequence>
<comment type="caution">
    <text evidence="9">The sequence shown here is derived from an EMBL/GenBank/DDBJ whole genome shotgun (WGS) entry which is preliminary data.</text>
</comment>
<feature type="domain" description="FMN hydroxy acid dehydrogenase" evidence="8">
    <location>
        <begin position="1"/>
        <end position="349"/>
    </location>
</feature>
<name>A0A5C8Z6C2_9ACTN</name>
<evidence type="ECO:0000313" key="10">
    <source>
        <dbReference type="Proteomes" id="UP000321234"/>
    </source>
</evidence>
<feature type="binding site" evidence="7">
    <location>
        <position position="26"/>
    </location>
    <ligand>
        <name>glyoxylate</name>
        <dbReference type="ChEBI" id="CHEBI:36655"/>
    </ligand>
</feature>
<keyword evidence="3 7" id="KW-0288">FMN</keyword>
<evidence type="ECO:0000256" key="3">
    <source>
        <dbReference type="ARBA" id="ARBA00022643"/>
    </source>
</evidence>
<dbReference type="PROSITE" id="PS51349">
    <property type="entry name" value="FMN_HYDROXY_ACID_DH_2"/>
    <property type="match status" value="1"/>
</dbReference>
<feature type="binding site" evidence="7">
    <location>
        <position position="254"/>
    </location>
    <ligand>
        <name>glyoxylate</name>
        <dbReference type="ChEBI" id="CHEBI:36655"/>
    </ligand>
</feature>
<protein>
    <submittedName>
        <fullName evidence="9">Alpha-hydroxy-acid oxidizing protein</fullName>
    </submittedName>
</protein>
<dbReference type="GO" id="GO:0010181">
    <property type="term" value="F:FMN binding"/>
    <property type="evidence" value="ECO:0007669"/>
    <property type="project" value="InterPro"/>
</dbReference>
<dbReference type="InterPro" id="IPR000262">
    <property type="entry name" value="FMN-dep_DH"/>
</dbReference>